<reference evidence="1" key="1">
    <citation type="submission" date="2019-06" db="EMBL/GenBank/DDBJ databases">
        <authorList>
            <person name="Zheng W."/>
        </authorList>
    </citation>
    <scope>NUCLEOTIDE SEQUENCE</scope>
    <source>
        <strain evidence="1">QDHG01</strain>
    </source>
</reference>
<sequence length="215" mass="24971">MLLTSNVTESIISEAKSIISIATDNQIGEIVNHKNEIDIASDCIELTTNQRSRIQAMIRSFNGQLKDGNVLMKSFLRLFKKVLKTYLIADSQKIQKSLKENLGTLRFNSLQKALKQGKSIYKKYITKKQQQDEIKRGTVWQLVFYRYNQDTLINCLSNNTFRKAFLQTLPFIKYSVYKSNYKVSRKAGQNPVNEAIFKEKHKILIQICEEIEQYT</sequence>
<name>A0A8J8NR42_HALGN</name>
<evidence type="ECO:0000313" key="2">
    <source>
        <dbReference type="Proteomes" id="UP000785679"/>
    </source>
</evidence>
<evidence type="ECO:0000313" key="1">
    <source>
        <dbReference type="EMBL" id="TNV78990.1"/>
    </source>
</evidence>
<comment type="caution">
    <text evidence="1">The sequence shown here is derived from an EMBL/GenBank/DDBJ whole genome shotgun (WGS) entry which is preliminary data.</text>
</comment>
<dbReference type="AlphaFoldDB" id="A0A8J8NR42"/>
<organism evidence="1 2">
    <name type="scientific">Halteria grandinella</name>
    <dbReference type="NCBI Taxonomy" id="5974"/>
    <lineage>
        <taxon>Eukaryota</taxon>
        <taxon>Sar</taxon>
        <taxon>Alveolata</taxon>
        <taxon>Ciliophora</taxon>
        <taxon>Intramacronucleata</taxon>
        <taxon>Spirotrichea</taxon>
        <taxon>Stichotrichia</taxon>
        <taxon>Sporadotrichida</taxon>
        <taxon>Halteriidae</taxon>
        <taxon>Halteria</taxon>
    </lineage>
</organism>
<keyword evidence="2" id="KW-1185">Reference proteome</keyword>
<dbReference type="Proteomes" id="UP000785679">
    <property type="component" value="Unassembled WGS sequence"/>
</dbReference>
<accession>A0A8J8NR42</accession>
<gene>
    <name evidence="1" type="ORF">FGO68_gene17608</name>
</gene>
<dbReference type="EMBL" id="RRYP01009550">
    <property type="protein sequence ID" value="TNV78990.1"/>
    <property type="molecule type" value="Genomic_DNA"/>
</dbReference>
<protein>
    <submittedName>
        <fullName evidence="1">Uncharacterized protein</fullName>
    </submittedName>
</protein>
<proteinExistence type="predicted"/>